<keyword evidence="11" id="KW-1185">Reference proteome</keyword>
<evidence type="ECO:0000313" key="10">
    <source>
        <dbReference type="EMBL" id="KAG8225312.1"/>
    </source>
</evidence>
<dbReference type="GO" id="GO:0004123">
    <property type="term" value="F:cystathionine gamma-lyase activity"/>
    <property type="evidence" value="ECO:0007669"/>
    <property type="project" value="TreeGrafter"/>
</dbReference>
<comment type="caution">
    <text evidence="10">The sequence shown here is derived from an EMBL/GenBank/DDBJ whole genome shotgun (WGS) entry which is preliminary data.</text>
</comment>
<dbReference type="PROSITE" id="PS00868">
    <property type="entry name" value="CYS_MET_METAB_PP"/>
    <property type="match status" value="1"/>
</dbReference>
<dbReference type="OrthoDB" id="3512640at2759"/>
<evidence type="ECO:0000256" key="6">
    <source>
        <dbReference type="ARBA" id="ARBA00023192"/>
    </source>
</evidence>
<dbReference type="Proteomes" id="UP000792457">
    <property type="component" value="Unassembled WGS sequence"/>
</dbReference>
<reference evidence="10" key="2">
    <citation type="submission" date="2017-10" db="EMBL/GenBank/DDBJ databases">
        <title>Ladona fulva Genome sequencing and assembly.</title>
        <authorList>
            <person name="Murali S."/>
            <person name="Richards S."/>
            <person name="Bandaranaike D."/>
            <person name="Bellair M."/>
            <person name="Blankenburg K."/>
            <person name="Chao H."/>
            <person name="Dinh H."/>
            <person name="Doddapaneni H."/>
            <person name="Dugan-Rocha S."/>
            <person name="Elkadiri S."/>
            <person name="Gnanaolivu R."/>
            <person name="Hernandez B."/>
            <person name="Skinner E."/>
            <person name="Javaid M."/>
            <person name="Lee S."/>
            <person name="Li M."/>
            <person name="Ming W."/>
            <person name="Munidasa M."/>
            <person name="Muniz J."/>
            <person name="Nguyen L."/>
            <person name="Hughes D."/>
            <person name="Osuji N."/>
            <person name="Pu L.-L."/>
            <person name="Puazo M."/>
            <person name="Qu C."/>
            <person name="Quiroz J."/>
            <person name="Raj R."/>
            <person name="Weissenberger G."/>
            <person name="Xin Y."/>
            <person name="Zou X."/>
            <person name="Han Y."/>
            <person name="Worley K."/>
            <person name="Muzny D."/>
            <person name="Gibbs R."/>
        </authorList>
    </citation>
    <scope>NUCLEOTIDE SEQUENCE</scope>
    <source>
        <strain evidence="10">Sampled in the wild</strain>
    </source>
</reference>
<evidence type="ECO:0000256" key="9">
    <source>
        <dbReference type="RuleBase" id="RU362118"/>
    </source>
</evidence>
<comment type="pathway">
    <text evidence="2">Amino-acid biosynthesis; L-cysteine biosynthesis; L-cysteine from L-homocysteine and L-serine: step 2/2.</text>
</comment>
<protein>
    <recommendedName>
        <fullName evidence="4">cystathionine gamma-lyase</fullName>
        <ecNumber evidence="4">4.4.1.1</ecNumber>
    </recommendedName>
    <alternativeName>
        <fullName evidence="7">Gamma-cystathionase</fullName>
    </alternativeName>
</protein>
<feature type="modified residue" description="N6-(pyridoxal phosphate)lysine" evidence="8">
    <location>
        <position position="207"/>
    </location>
</feature>
<dbReference type="InterPro" id="IPR000277">
    <property type="entry name" value="Cys/Met-Metab_PyrdxlP-dep_enz"/>
</dbReference>
<evidence type="ECO:0000256" key="3">
    <source>
        <dbReference type="ARBA" id="ARBA00009077"/>
    </source>
</evidence>
<accession>A0A8K0K0G1</accession>
<comment type="cofactor">
    <cofactor evidence="1 9">
        <name>pyridoxal 5'-phosphate</name>
        <dbReference type="ChEBI" id="CHEBI:597326"/>
    </cofactor>
</comment>
<comment type="similarity">
    <text evidence="3 9">Belongs to the trans-sulfuration enzymes family.</text>
</comment>
<name>A0A8K0K0G1_LADFU</name>
<dbReference type="PANTHER" id="PTHR11808">
    <property type="entry name" value="TRANS-SULFURATION ENZYME FAMILY MEMBER"/>
    <property type="match status" value="1"/>
</dbReference>
<dbReference type="GO" id="GO:0019343">
    <property type="term" value="P:cysteine biosynthetic process via cystathionine"/>
    <property type="evidence" value="ECO:0007669"/>
    <property type="project" value="TreeGrafter"/>
</dbReference>
<dbReference type="CDD" id="cd00614">
    <property type="entry name" value="CGS_like"/>
    <property type="match status" value="1"/>
</dbReference>
<dbReference type="FunFam" id="3.90.1150.10:FF:000008">
    <property type="entry name" value="Cystathionine gamma-synthase"/>
    <property type="match status" value="1"/>
</dbReference>
<evidence type="ECO:0000256" key="8">
    <source>
        <dbReference type="PIRSR" id="PIRSR001434-2"/>
    </source>
</evidence>
<dbReference type="GO" id="GO:0019346">
    <property type="term" value="P:transsulfuration"/>
    <property type="evidence" value="ECO:0007669"/>
    <property type="project" value="InterPro"/>
</dbReference>
<proteinExistence type="inferred from homology"/>
<reference evidence="10" key="1">
    <citation type="submission" date="2013-04" db="EMBL/GenBank/DDBJ databases">
        <authorList>
            <person name="Qu J."/>
            <person name="Murali S.C."/>
            <person name="Bandaranaike D."/>
            <person name="Bellair M."/>
            <person name="Blankenburg K."/>
            <person name="Chao H."/>
            <person name="Dinh H."/>
            <person name="Doddapaneni H."/>
            <person name="Downs B."/>
            <person name="Dugan-Rocha S."/>
            <person name="Elkadiri S."/>
            <person name="Gnanaolivu R.D."/>
            <person name="Hernandez B."/>
            <person name="Javaid M."/>
            <person name="Jayaseelan J.C."/>
            <person name="Lee S."/>
            <person name="Li M."/>
            <person name="Ming W."/>
            <person name="Munidasa M."/>
            <person name="Muniz J."/>
            <person name="Nguyen L."/>
            <person name="Ongeri F."/>
            <person name="Osuji N."/>
            <person name="Pu L.-L."/>
            <person name="Puazo M."/>
            <person name="Qu C."/>
            <person name="Quiroz J."/>
            <person name="Raj R."/>
            <person name="Weissenberger G."/>
            <person name="Xin Y."/>
            <person name="Zou X."/>
            <person name="Han Y."/>
            <person name="Richards S."/>
            <person name="Worley K."/>
            <person name="Muzny D."/>
            <person name="Gibbs R."/>
        </authorList>
    </citation>
    <scope>NUCLEOTIDE SEQUENCE</scope>
    <source>
        <strain evidence="10">Sampled in the wild</strain>
    </source>
</reference>
<dbReference type="EMBL" id="KZ308233">
    <property type="protein sequence ID" value="KAG8225312.1"/>
    <property type="molecule type" value="Genomic_DNA"/>
</dbReference>
<keyword evidence="6" id="KW-0198">Cysteine biosynthesis</keyword>
<dbReference type="Pfam" id="PF01053">
    <property type="entry name" value="Cys_Met_Meta_PP"/>
    <property type="match status" value="2"/>
</dbReference>
<evidence type="ECO:0000256" key="7">
    <source>
        <dbReference type="ARBA" id="ARBA00029853"/>
    </source>
</evidence>
<dbReference type="AlphaFoldDB" id="A0A8K0K0G1"/>
<evidence type="ECO:0000256" key="1">
    <source>
        <dbReference type="ARBA" id="ARBA00001933"/>
    </source>
</evidence>
<sequence>MAEGYLPLTPGFSTLAIHSGQKPEQWTSMAVVPPISLSTTFKQLAPGVHKGFEYGRSGNPTRNVLEECLASLDGAKHGLVFSTGLGALVTIVNMLKAGDHILSVDDVYGGTGRYLIQIAERFGVESSFVCPSECQKFKAALKPNTKLIWLESPTNPTLKIVDIKKVSDIAHSYNKDIIVVVDNTFLTSYFQRPLALGADISMYSLTKYMNGHSDVVMGAVCVNREDLHEQLRFLQNAIGAVPSPFDCYLVNRGLKTLAVRMREHMKNSYEVAKFLQSHPMVAKVIHPGLPDHPQYELSKRQTSGFSGMLSFYIGTKNGKIAGIEEATKFLQALKIFSLAESLGGYESLAELPSIMTHASVPPERRKELAITDNFIRLSVGLEDSEDLCKDLDQALKAAFVSIMTHASVPPERRKELAITDNFIRLSVGLEDSEDLCKDLDQALKAAFVCCCVSLQAVCRQSACMFISITIFTLFQIFII</sequence>
<dbReference type="EC" id="4.4.1.1" evidence="4"/>
<dbReference type="Gene3D" id="3.40.640.10">
    <property type="entry name" value="Type I PLP-dependent aspartate aminotransferase-like (Major domain)"/>
    <property type="match status" value="1"/>
</dbReference>
<dbReference type="Gene3D" id="3.90.1150.10">
    <property type="entry name" value="Aspartate Aminotransferase, domain 1"/>
    <property type="match status" value="2"/>
</dbReference>
<organism evidence="10 11">
    <name type="scientific">Ladona fulva</name>
    <name type="common">Scarce chaser dragonfly</name>
    <name type="synonym">Libellula fulva</name>
    <dbReference type="NCBI Taxonomy" id="123851"/>
    <lineage>
        <taxon>Eukaryota</taxon>
        <taxon>Metazoa</taxon>
        <taxon>Ecdysozoa</taxon>
        <taxon>Arthropoda</taxon>
        <taxon>Hexapoda</taxon>
        <taxon>Insecta</taxon>
        <taxon>Pterygota</taxon>
        <taxon>Palaeoptera</taxon>
        <taxon>Odonata</taxon>
        <taxon>Epiprocta</taxon>
        <taxon>Anisoptera</taxon>
        <taxon>Libelluloidea</taxon>
        <taxon>Libellulidae</taxon>
        <taxon>Ladona</taxon>
    </lineage>
</organism>
<dbReference type="PANTHER" id="PTHR11808:SF15">
    <property type="entry name" value="CYSTATHIONINE GAMMA-LYASE"/>
    <property type="match status" value="1"/>
</dbReference>
<evidence type="ECO:0000256" key="5">
    <source>
        <dbReference type="ARBA" id="ARBA00022898"/>
    </source>
</evidence>
<evidence type="ECO:0000313" key="11">
    <source>
        <dbReference type="Proteomes" id="UP000792457"/>
    </source>
</evidence>
<dbReference type="UniPathway" id="UPA00136">
    <property type="reaction ID" value="UER00202"/>
</dbReference>
<dbReference type="SUPFAM" id="SSF53383">
    <property type="entry name" value="PLP-dependent transferases"/>
    <property type="match status" value="2"/>
</dbReference>
<evidence type="ECO:0000256" key="2">
    <source>
        <dbReference type="ARBA" id="ARBA00005038"/>
    </source>
</evidence>
<gene>
    <name evidence="10" type="ORF">J437_LFUL001927</name>
</gene>
<keyword evidence="6" id="KW-0028">Amino-acid biosynthesis</keyword>
<evidence type="ECO:0000256" key="4">
    <source>
        <dbReference type="ARBA" id="ARBA00012085"/>
    </source>
</evidence>
<dbReference type="GO" id="GO:0005737">
    <property type="term" value="C:cytoplasm"/>
    <property type="evidence" value="ECO:0007669"/>
    <property type="project" value="TreeGrafter"/>
</dbReference>
<keyword evidence="5 8" id="KW-0663">Pyridoxal phosphate</keyword>
<dbReference type="FunFam" id="3.40.640.10:FF:000009">
    <property type="entry name" value="Cystathionine gamma-synthase homolog"/>
    <property type="match status" value="1"/>
</dbReference>
<dbReference type="InterPro" id="IPR015424">
    <property type="entry name" value="PyrdxlP-dep_Trfase"/>
</dbReference>
<dbReference type="InterPro" id="IPR054542">
    <property type="entry name" value="Cys_met_metab_PP"/>
</dbReference>
<dbReference type="GO" id="GO:0030170">
    <property type="term" value="F:pyridoxal phosphate binding"/>
    <property type="evidence" value="ECO:0007669"/>
    <property type="project" value="InterPro"/>
</dbReference>
<dbReference type="InterPro" id="IPR015421">
    <property type="entry name" value="PyrdxlP-dep_Trfase_major"/>
</dbReference>
<dbReference type="InterPro" id="IPR015422">
    <property type="entry name" value="PyrdxlP-dep_Trfase_small"/>
</dbReference>
<dbReference type="PIRSF" id="PIRSF001434">
    <property type="entry name" value="CGS"/>
    <property type="match status" value="1"/>
</dbReference>